<name>A0AAD5M1T5_PARTN</name>
<reference evidence="1" key="1">
    <citation type="submission" date="2021-06" db="EMBL/GenBank/DDBJ databases">
        <title>Parelaphostrongylus tenuis whole genome reference sequence.</title>
        <authorList>
            <person name="Garwood T.J."/>
            <person name="Larsen P.A."/>
            <person name="Fountain-Jones N.M."/>
            <person name="Garbe J.R."/>
            <person name="Macchietto M.G."/>
            <person name="Kania S.A."/>
            <person name="Gerhold R.W."/>
            <person name="Richards J.E."/>
            <person name="Wolf T.M."/>
        </authorList>
    </citation>
    <scope>NUCLEOTIDE SEQUENCE</scope>
    <source>
        <strain evidence="1">MNPRO001-30</strain>
        <tissue evidence="1">Meninges</tissue>
    </source>
</reference>
<evidence type="ECO:0000313" key="1">
    <source>
        <dbReference type="EMBL" id="KAJ1349058.1"/>
    </source>
</evidence>
<dbReference type="Proteomes" id="UP001196413">
    <property type="component" value="Unassembled WGS sequence"/>
</dbReference>
<organism evidence="1 2">
    <name type="scientific">Parelaphostrongylus tenuis</name>
    <name type="common">Meningeal worm</name>
    <dbReference type="NCBI Taxonomy" id="148309"/>
    <lineage>
        <taxon>Eukaryota</taxon>
        <taxon>Metazoa</taxon>
        <taxon>Ecdysozoa</taxon>
        <taxon>Nematoda</taxon>
        <taxon>Chromadorea</taxon>
        <taxon>Rhabditida</taxon>
        <taxon>Rhabditina</taxon>
        <taxon>Rhabditomorpha</taxon>
        <taxon>Strongyloidea</taxon>
        <taxon>Metastrongylidae</taxon>
        <taxon>Parelaphostrongylus</taxon>
    </lineage>
</organism>
<gene>
    <name evidence="1" type="ORF">KIN20_004501</name>
</gene>
<dbReference type="AlphaFoldDB" id="A0AAD5M1T5"/>
<dbReference type="EMBL" id="JAHQIW010000605">
    <property type="protein sequence ID" value="KAJ1349058.1"/>
    <property type="molecule type" value="Genomic_DNA"/>
</dbReference>
<proteinExistence type="predicted"/>
<sequence length="73" mass="8489">MENFFQTSLPSIYRNMRNWRLARVQQQLLKMTSSPLNEHSLAFGYRPAGTLPPSYFGATPFQGYHGDFTRFVN</sequence>
<accession>A0AAD5M1T5</accession>
<protein>
    <submittedName>
        <fullName evidence="1">Uncharacterized protein</fullName>
    </submittedName>
</protein>
<keyword evidence="2" id="KW-1185">Reference proteome</keyword>
<comment type="caution">
    <text evidence="1">The sequence shown here is derived from an EMBL/GenBank/DDBJ whole genome shotgun (WGS) entry which is preliminary data.</text>
</comment>
<evidence type="ECO:0000313" key="2">
    <source>
        <dbReference type="Proteomes" id="UP001196413"/>
    </source>
</evidence>